<dbReference type="OrthoDB" id="1924550at2759"/>
<dbReference type="InterPro" id="IPR031622">
    <property type="entry name" value="Znf-SCNM1"/>
</dbReference>
<evidence type="ECO:0000259" key="12">
    <source>
        <dbReference type="Pfam" id="PF15803"/>
    </source>
</evidence>
<dbReference type="EMBL" id="KZ305024">
    <property type="protein sequence ID" value="PIA56346.1"/>
    <property type="molecule type" value="Genomic_DNA"/>
</dbReference>
<evidence type="ECO:0000256" key="2">
    <source>
        <dbReference type="ARBA" id="ARBA00004642"/>
    </source>
</evidence>
<keyword evidence="9" id="KW-0508">mRNA splicing</keyword>
<feature type="region of interest" description="Disordered" evidence="11">
    <location>
        <begin position="178"/>
        <end position="201"/>
    </location>
</feature>
<evidence type="ECO:0000256" key="4">
    <source>
        <dbReference type="ARBA" id="ARBA00022664"/>
    </source>
</evidence>
<dbReference type="EMBL" id="KZ305024">
    <property type="protein sequence ID" value="PIA56345.1"/>
    <property type="molecule type" value="Genomic_DNA"/>
</dbReference>
<evidence type="ECO:0000256" key="9">
    <source>
        <dbReference type="ARBA" id="ARBA00023187"/>
    </source>
</evidence>
<evidence type="ECO:0000256" key="10">
    <source>
        <dbReference type="ARBA" id="ARBA00023242"/>
    </source>
</evidence>
<feature type="compositionally biased region" description="Polar residues" evidence="11">
    <location>
        <begin position="178"/>
        <end position="195"/>
    </location>
</feature>
<dbReference type="InterPro" id="IPR033570">
    <property type="entry name" value="SCNM1"/>
</dbReference>
<keyword evidence="8" id="KW-0862">Zinc</keyword>
<evidence type="ECO:0000313" key="14">
    <source>
        <dbReference type="EMBL" id="PIA56343.1"/>
    </source>
</evidence>
<name>A0A2G5EKS0_AQUCA</name>
<keyword evidence="7" id="KW-0863">Zinc-finger</keyword>
<feature type="domain" description="Sodium channel modifier 1 acidic C-terminal" evidence="13">
    <location>
        <begin position="226"/>
        <end position="262"/>
    </location>
</feature>
<dbReference type="PANTHER" id="PTHR32297:SF1">
    <property type="entry name" value="SODIUM CHANNEL MODIFIER 1"/>
    <property type="match status" value="1"/>
</dbReference>
<evidence type="ECO:0000256" key="3">
    <source>
        <dbReference type="ARBA" id="ARBA00020620"/>
    </source>
</evidence>
<keyword evidence="15" id="KW-1185">Reference proteome</keyword>
<reference evidence="14 15" key="1">
    <citation type="submission" date="2017-09" db="EMBL/GenBank/DDBJ databases">
        <title>WGS assembly of Aquilegia coerulea Goldsmith.</title>
        <authorList>
            <person name="Hodges S."/>
            <person name="Kramer E."/>
            <person name="Nordborg M."/>
            <person name="Tomkins J."/>
            <person name="Borevitz J."/>
            <person name="Derieg N."/>
            <person name="Yan J."/>
            <person name="Mihaltcheva S."/>
            <person name="Hayes R.D."/>
            <person name="Rokhsar D."/>
        </authorList>
    </citation>
    <scope>NUCLEOTIDE SEQUENCE [LARGE SCALE GENOMIC DNA]</scope>
    <source>
        <strain evidence="15">cv. Goldsmith</strain>
    </source>
</reference>
<keyword evidence="6" id="KW-0747">Spliceosome</keyword>
<keyword evidence="4" id="KW-0507">mRNA processing</keyword>
<sequence>MSVYGGDSWGREAQYRKRRVEDLILEENITNSSSYKKLSNGKYTCLVCPNNPLFDTPLTLSMHNKGARHIAAESRLKERELRRQEEIQKRIAISDGPVDNSVSGSSIQFFNLKGKQFTTDNASSGASKQQVNLKGKALPLIERTVKAAAEALRSQESQQEVLDGHQNKKRKTVPFFSMSSSSIPKQLSETSQTMGSGPCLHEQTRGWVTEASRKMLAEHQLEQVKRRERELKFTAAGWRRDGNGKWYRDENVEFDSDEDDPNICLS</sequence>
<evidence type="ECO:0000256" key="1">
    <source>
        <dbReference type="ARBA" id="ARBA00004324"/>
    </source>
</evidence>
<dbReference type="AlphaFoldDB" id="A0A2G5EKS0"/>
<keyword evidence="10" id="KW-0539">Nucleus</keyword>
<evidence type="ECO:0000256" key="8">
    <source>
        <dbReference type="ARBA" id="ARBA00022833"/>
    </source>
</evidence>
<dbReference type="GO" id="GO:0006397">
    <property type="term" value="P:mRNA processing"/>
    <property type="evidence" value="ECO:0007669"/>
    <property type="project" value="UniProtKB-KW"/>
</dbReference>
<dbReference type="GO" id="GO:0005681">
    <property type="term" value="C:spliceosomal complex"/>
    <property type="evidence" value="ECO:0007669"/>
    <property type="project" value="UniProtKB-KW"/>
</dbReference>
<dbReference type="InterPro" id="IPR031625">
    <property type="entry name" value="SCNM1_acidic"/>
</dbReference>
<dbReference type="STRING" id="218851.A0A2G5EKS0"/>
<keyword evidence="5" id="KW-0479">Metal-binding</keyword>
<feature type="domain" description="Sodium channel modifier 1 zinc-finger" evidence="12">
    <location>
        <begin position="45"/>
        <end position="71"/>
    </location>
</feature>
<evidence type="ECO:0000256" key="5">
    <source>
        <dbReference type="ARBA" id="ARBA00022723"/>
    </source>
</evidence>
<organism evidence="14 15">
    <name type="scientific">Aquilegia coerulea</name>
    <name type="common">Rocky mountain columbine</name>
    <dbReference type="NCBI Taxonomy" id="218851"/>
    <lineage>
        <taxon>Eukaryota</taxon>
        <taxon>Viridiplantae</taxon>
        <taxon>Streptophyta</taxon>
        <taxon>Embryophyta</taxon>
        <taxon>Tracheophyta</taxon>
        <taxon>Spermatophyta</taxon>
        <taxon>Magnoliopsida</taxon>
        <taxon>Ranunculales</taxon>
        <taxon>Ranunculaceae</taxon>
        <taxon>Thalictroideae</taxon>
        <taxon>Aquilegia</taxon>
    </lineage>
</organism>
<dbReference type="PANTHER" id="PTHR32297">
    <property type="entry name" value="SODIUM CHANNEL MODIFIER 1"/>
    <property type="match status" value="1"/>
</dbReference>
<evidence type="ECO:0000256" key="11">
    <source>
        <dbReference type="SAM" id="MobiDB-lite"/>
    </source>
</evidence>
<dbReference type="Proteomes" id="UP000230069">
    <property type="component" value="Unassembled WGS sequence"/>
</dbReference>
<accession>A0A2G5EKS0</accession>
<proteinExistence type="predicted"/>
<evidence type="ECO:0000256" key="6">
    <source>
        <dbReference type="ARBA" id="ARBA00022728"/>
    </source>
</evidence>
<evidence type="ECO:0000259" key="13">
    <source>
        <dbReference type="Pfam" id="PF15805"/>
    </source>
</evidence>
<dbReference type="GO" id="GO:0016607">
    <property type="term" value="C:nuclear speck"/>
    <property type="evidence" value="ECO:0007669"/>
    <property type="project" value="UniProtKB-SubCell"/>
</dbReference>
<dbReference type="EMBL" id="KZ305024">
    <property type="protein sequence ID" value="PIA56344.1"/>
    <property type="molecule type" value="Genomic_DNA"/>
</dbReference>
<dbReference type="EMBL" id="KZ305024">
    <property type="protein sequence ID" value="PIA56343.1"/>
    <property type="molecule type" value="Genomic_DNA"/>
</dbReference>
<evidence type="ECO:0000256" key="7">
    <source>
        <dbReference type="ARBA" id="ARBA00022771"/>
    </source>
</evidence>
<dbReference type="GO" id="GO:0008380">
    <property type="term" value="P:RNA splicing"/>
    <property type="evidence" value="ECO:0007669"/>
    <property type="project" value="UniProtKB-KW"/>
</dbReference>
<dbReference type="GO" id="GO:0008270">
    <property type="term" value="F:zinc ion binding"/>
    <property type="evidence" value="ECO:0007669"/>
    <property type="project" value="UniProtKB-KW"/>
</dbReference>
<dbReference type="Pfam" id="PF15803">
    <property type="entry name" value="zf-SCNM1"/>
    <property type="match status" value="1"/>
</dbReference>
<comment type="subcellular location">
    <subcellularLocation>
        <location evidence="1">Nucleus speckle</location>
    </subcellularLocation>
    <subcellularLocation>
        <location evidence="2">Nucleus</location>
        <location evidence="2">Nucleoplasm</location>
    </subcellularLocation>
</comment>
<protein>
    <recommendedName>
        <fullName evidence="3">Sodium channel modifier 1</fullName>
    </recommendedName>
</protein>
<dbReference type="Pfam" id="PF15805">
    <property type="entry name" value="SCNM1_acidic"/>
    <property type="match status" value="1"/>
</dbReference>
<evidence type="ECO:0000313" key="15">
    <source>
        <dbReference type="Proteomes" id="UP000230069"/>
    </source>
</evidence>
<gene>
    <name evidence="14" type="ORF">AQUCO_00700579v1</name>
</gene>